<evidence type="ECO:0000256" key="1">
    <source>
        <dbReference type="SAM" id="MobiDB-lite"/>
    </source>
</evidence>
<reference evidence="2" key="1">
    <citation type="submission" date="2015-04" db="UniProtKB">
        <authorList>
            <consortium name="EnsemblPlants"/>
        </authorList>
    </citation>
    <scope>IDENTIFICATION</scope>
</reference>
<accession>A0A0E0CK63</accession>
<name>A0A0E0CK63_9ORYZ</name>
<dbReference type="Proteomes" id="UP000008021">
    <property type="component" value="Chromosome 2"/>
</dbReference>
<organism evidence="2">
    <name type="scientific">Oryza meridionalis</name>
    <dbReference type="NCBI Taxonomy" id="40149"/>
    <lineage>
        <taxon>Eukaryota</taxon>
        <taxon>Viridiplantae</taxon>
        <taxon>Streptophyta</taxon>
        <taxon>Embryophyta</taxon>
        <taxon>Tracheophyta</taxon>
        <taxon>Spermatophyta</taxon>
        <taxon>Magnoliopsida</taxon>
        <taxon>Liliopsida</taxon>
        <taxon>Poales</taxon>
        <taxon>Poaceae</taxon>
        <taxon>BOP clade</taxon>
        <taxon>Oryzoideae</taxon>
        <taxon>Oryzeae</taxon>
        <taxon>Oryzinae</taxon>
        <taxon>Oryza</taxon>
    </lineage>
</organism>
<reference evidence="2" key="2">
    <citation type="submission" date="2018-05" db="EMBL/GenBank/DDBJ databases">
        <title>OmerRS3 (Oryza meridionalis Reference Sequence Version 3).</title>
        <authorList>
            <person name="Zhang J."/>
            <person name="Kudrna D."/>
            <person name="Lee S."/>
            <person name="Talag J."/>
            <person name="Welchert J."/>
            <person name="Wing R.A."/>
        </authorList>
    </citation>
    <scope>NUCLEOTIDE SEQUENCE [LARGE SCALE GENOMIC DNA]</scope>
    <source>
        <strain evidence="2">cv. OR44</strain>
    </source>
</reference>
<proteinExistence type="predicted"/>
<feature type="region of interest" description="Disordered" evidence="1">
    <location>
        <begin position="1"/>
        <end position="45"/>
    </location>
</feature>
<feature type="region of interest" description="Disordered" evidence="1">
    <location>
        <begin position="152"/>
        <end position="193"/>
    </location>
</feature>
<evidence type="ECO:0000313" key="2">
    <source>
        <dbReference type="EnsemblPlants" id="OMERI02G15670.1"/>
    </source>
</evidence>
<dbReference type="HOGENOM" id="CLU_1279421_0_0_1"/>
<protein>
    <submittedName>
        <fullName evidence="2">Uncharacterized protein</fullName>
    </submittedName>
</protein>
<keyword evidence="3" id="KW-1185">Reference proteome</keyword>
<dbReference type="Gramene" id="OMERI02G15670.1">
    <property type="protein sequence ID" value="OMERI02G15670.1"/>
    <property type="gene ID" value="OMERI02G15670"/>
</dbReference>
<feature type="region of interest" description="Disordered" evidence="1">
    <location>
        <begin position="59"/>
        <end position="89"/>
    </location>
</feature>
<dbReference type="EnsemblPlants" id="OMERI02G15670.1">
    <property type="protein sequence ID" value="OMERI02G15670.1"/>
    <property type="gene ID" value="OMERI02G15670"/>
</dbReference>
<sequence length="216" mass="22903">MPSTRKTAPTGVAIIVSTSRTSRTKRPGSPSLPTTTPLATTTLPRKAGEGYRCRACHLQAAPTPPNTPYPKTRQEANSTATPMKLPKRRGKGVIVAQLATPGQAAPTPPQTPSTGCVAGISCTNSTKPNTSQTQEKLGTCSAEALELQANLPTQLATRPLPRNCPQPESESRLVNRRRGAPGMGGAPADQGTCRRTSHRQYCCSTYPTAFQMNKPQ</sequence>
<evidence type="ECO:0000313" key="3">
    <source>
        <dbReference type="Proteomes" id="UP000008021"/>
    </source>
</evidence>
<dbReference type="AlphaFoldDB" id="A0A0E0CK63"/>
<feature type="compositionally biased region" description="Low complexity" evidence="1">
    <location>
        <begin position="32"/>
        <end position="44"/>
    </location>
</feature>